<name>A0A1B8AQQ7_FUSPO</name>
<evidence type="ECO:0000313" key="3">
    <source>
        <dbReference type="Proteomes" id="UP000091967"/>
    </source>
</evidence>
<dbReference type="EMBL" id="LYXU01000003">
    <property type="protein sequence ID" value="OBS22827.1"/>
    <property type="molecule type" value="Genomic_DNA"/>
</dbReference>
<keyword evidence="3" id="KW-1185">Reference proteome</keyword>
<comment type="caution">
    <text evidence="2">The sequence shown here is derived from an EMBL/GenBank/DDBJ whole genome shotgun (WGS) entry which is preliminary data.</text>
</comment>
<reference evidence="2 3" key="1">
    <citation type="submission" date="2016-06" db="EMBL/GenBank/DDBJ databases">
        <title>Living apart together: crosstalk between the core and supernumerary genomes in a fungal plant pathogen.</title>
        <authorList>
            <person name="Vanheule A."/>
            <person name="Audenaert K."/>
            <person name="Warris S."/>
            <person name="Van De Geest H."/>
            <person name="Schijlen E."/>
            <person name="Hofte M."/>
            <person name="De Saeger S."/>
            <person name="Haesaert G."/>
            <person name="Waalwijk C."/>
            <person name="Van Der Lee T."/>
        </authorList>
    </citation>
    <scope>NUCLEOTIDE SEQUENCE [LARGE SCALE GENOMIC DNA]</scope>
    <source>
        <strain evidence="2 3">2516</strain>
    </source>
</reference>
<organism evidence="2 3">
    <name type="scientific">Fusarium poae</name>
    <dbReference type="NCBI Taxonomy" id="36050"/>
    <lineage>
        <taxon>Eukaryota</taxon>
        <taxon>Fungi</taxon>
        <taxon>Dikarya</taxon>
        <taxon>Ascomycota</taxon>
        <taxon>Pezizomycotina</taxon>
        <taxon>Sordariomycetes</taxon>
        <taxon>Hypocreomycetidae</taxon>
        <taxon>Hypocreales</taxon>
        <taxon>Nectriaceae</taxon>
        <taxon>Fusarium</taxon>
    </lineage>
</organism>
<gene>
    <name evidence="2" type="ORF">FPOA_09151</name>
</gene>
<feature type="region of interest" description="Disordered" evidence="1">
    <location>
        <begin position="1"/>
        <end position="66"/>
    </location>
</feature>
<sequence>MDASQNAGNKPKGSSKWVAPRVTRSTPVYTEDEDLAPAPAAQPSGPVHPPSPSQQVSDNYTGSSNQVPAIDYTAAIAEALGPFYPPSLSQQVSNDYTSSLNPMLATDYTAAVAEAFGPSYPQNPFQQAGNNYTDSSNQVPAPGFAAAPGPSYSPNPFEQADESIRDLDADDARTTYFIRGLQRQIADISGRLRQHLARCPRGNVDELVRERKAALERMRRARMKLDRPTPESALPRAKRAKLVSSNMDDSTLVTTLENRIKLERTIREIHESVGDLKHTLDKSVNEP</sequence>
<dbReference type="AlphaFoldDB" id="A0A1B8AQQ7"/>
<evidence type="ECO:0000256" key="1">
    <source>
        <dbReference type="SAM" id="MobiDB-lite"/>
    </source>
</evidence>
<accession>A0A1B8AQQ7</accession>
<feature type="compositionally biased region" description="Low complexity" evidence="1">
    <location>
        <begin position="140"/>
        <end position="150"/>
    </location>
</feature>
<feature type="compositionally biased region" description="Polar residues" evidence="1">
    <location>
        <begin position="127"/>
        <end position="139"/>
    </location>
</feature>
<evidence type="ECO:0000313" key="2">
    <source>
        <dbReference type="EMBL" id="OBS22827.1"/>
    </source>
</evidence>
<dbReference type="Proteomes" id="UP000091967">
    <property type="component" value="Unassembled WGS sequence"/>
</dbReference>
<protein>
    <submittedName>
        <fullName evidence="2">Uncharacterized protein</fullName>
    </submittedName>
</protein>
<proteinExistence type="predicted"/>
<feature type="region of interest" description="Disordered" evidence="1">
    <location>
        <begin position="127"/>
        <end position="150"/>
    </location>
</feature>